<comment type="caution">
    <text evidence="4">The sequence shown here is derived from an EMBL/GenBank/DDBJ whole genome shotgun (WGS) entry which is preliminary data.</text>
</comment>
<evidence type="ECO:0000313" key="7">
    <source>
        <dbReference type="Proteomes" id="UP000663829"/>
    </source>
</evidence>
<gene>
    <name evidence="4" type="ORF">GPM918_LOCUS29702</name>
    <name evidence="3" type="ORF">OVA965_LOCUS21239</name>
    <name evidence="6" type="ORF">SRO942_LOCUS30293</name>
    <name evidence="5" type="ORF">TMI583_LOCUS21842</name>
</gene>
<dbReference type="InterPro" id="IPR008906">
    <property type="entry name" value="HATC_C_dom"/>
</dbReference>
<feature type="region of interest" description="Disordered" evidence="1">
    <location>
        <begin position="32"/>
        <end position="56"/>
    </location>
</feature>
<name>A0A815FFH2_9BILA</name>
<dbReference type="EMBL" id="CAJOBC010050348">
    <property type="protein sequence ID" value="CAF4175572.1"/>
    <property type="molecule type" value="Genomic_DNA"/>
</dbReference>
<dbReference type="EMBL" id="CAJNOQ010013648">
    <property type="protein sequence ID" value="CAF1325917.1"/>
    <property type="molecule type" value="Genomic_DNA"/>
</dbReference>
<feature type="compositionally biased region" description="Low complexity" evidence="1">
    <location>
        <begin position="32"/>
        <end position="42"/>
    </location>
</feature>
<organism evidence="4 7">
    <name type="scientific">Didymodactylos carnosus</name>
    <dbReference type="NCBI Taxonomy" id="1234261"/>
    <lineage>
        <taxon>Eukaryota</taxon>
        <taxon>Metazoa</taxon>
        <taxon>Spiralia</taxon>
        <taxon>Gnathifera</taxon>
        <taxon>Rotifera</taxon>
        <taxon>Eurotatoria</taxon>
        <taxon>Bdelloidea</taxon>
        <taxon>Philodinida</taxon>
        <taxon>Philodinidae</taxon>
        <taxon>Didymodactylos</taxon>
    </lineage>
</organism>
<evidence type="ECO:0000313" key="6">
    <source>
        <dbReference type="EMBL" id="CAF4175572.1"/>
    </source>
</evidence>
<dbReference type="InterPro" id="IPR012337">
    <property type="entry name" value="RNaseH-like_sf"/>
</dbReference>
<dbReference type="Proteomes" id="UP000681722">
    <property type="component" value="Unassembled WGS sequence"/>
</dbReference>
<dbReference type="PANTHER" id="PTHR47611:SF1">
    <property type="entry name" value="CCHC-TYPE DOMAIN-CONTAINING PROTEIN"/>
    <property type="match status" value="1"/>
</dbReference>
<evidence type="ECO:0000259" key="2">
    <source>
        <dbReference type="Pfam" id="PF05699"/>
    </source>
</evidence>
<evidence type="ECO:0000313" key="4">
    <source>
        <dbReference type="EMBL" id="CAF1325917.1"/>
    </source>
</evidence>
<dbReference type="Proteomes" id="UP000677228">
    <property type="component" value="Unassembled WGS sequence"/>
</dbReference>
<dbReference type="GO" id="GO:0046983">
    <property type="term" value="F:protein dimerization activity"/>
    <property type="evidence" value="ECO:0007669"/>
    <property type="project" value="InterPro"/>
</dbReference>
<evidence type="ECO:0000313" key="3">
    <source>
        <dbReference type="EMBL" id="CAF1143369.1"/>
    </source>
</evidence>
<dbReference type="EMBL" id="CAJOBA010027633">
    <property type="protein sequence ID" value="CAF3941927.1"/>
    <property type="molecule type" value="Genomic_DNA"/>
</dbReference>
<dbReference type="SUPFAM" id="SSF53098">
    <property type="entry name" value="Ribonuclease H-like"/>
    <property type="match status" value="1"/>
</dbReference>
<protein>
    <recommendedName>
        <fullName evidence="2">HAT C-terminal dimerisation domain-containing protein</fullName>
    </recommendedName>
</protein>
<accession>A0A815FFH2</accession>
<dbReference type="PANTHER" id="PTHR47611">
    <property type="entry name" value="HAT DIMERISATION DOMAIN, C-TERMINAL"/>
    <property type="match status" value="1"/>
</dbReference>
<feature type="domain" description="HAT C-terminal dimerisation" evidence="2">
    <location>
        <begin position="86"/>
        <end position="163"/>
    </location>
</feature>
<reference evidence="4" key="1">
    <citation type="submission" date="2021-02" db="EMBL/GenBank/DDBJ databases">
        <authorList>
            <person name="Nowell W R."/>
        </authorList>
    </citation>
    <scope>NUCLEOTIDE SEQUENCE</scope>
</reference>
<dbReference type="AlphaFoldDB" id="A0A815FFH2"/>
<dbReference type="EMBL" id="CAJNOK010011579">
    <property type="protein sequence ID" value="CAF1143369.1"/>
    <property type="molecule type" value="Genomic_DNA"/>
</dbReference>
<evidence type="ECO:0000256" key="1">
    <source>
        <dbReference type="SAM" id="MobiDB-lite"/>
    </source>
</evidence>
<sequence>MNMVRKLGIDSVVRSSEPNTAVISAASPCPVTSSITSTPSPSVKRRFPVESPSVRNDDRSIKRMREELIEKHSVCPKVTADALTTEIENYLNLDIVCDDVLRFWRISTDRFSHLSALARIILAVPSTSTPSEQVFSTTGLIVNSKRTTLAPENIGKIQLIHDNYDLFKG</sequence>
<keyword evidence="7" id="KW-1185">Reference proteome</keyword>
<proteinExistence type="predicted"/>
<dbReference type="Pfam" id="PF05699">
    <property type="entry name" value="Dimer_Tnp_hAT"/>
    <property type="match status" value="1"/>
</dbReference>
<dbReference type="OrthoDB" id="2438421at2759"/>
<dbReference type="Proteomes" id="UP000682733">
    <property type="component" value="Unassembled WGS sequence"/>
</dbReference>
<dbReference type="Proteomes" id="UP000663829">
    <property type="component" value="Unassembled WGS sequence"/>
</dbReference>
<evidence type="ECO:0000313" key="5">
    <source>
        <dbReference type="EMBL" id="CAF3941927.1"/>
    </source>
</evidence>